<protein>
    <submittedName>
        <fullName evidence="2">Uncharacterized protein</fullName>
    </submittedName>
</protein>
<accession>A0A2J6PNE3</accession>
<dbReference type="Proteomes" id="UP000235672">
    <property type="component" value="Unassembled WGS sequence"/>
</dbReference>
<gene>
    <name evidence="2" type="ORF">NA56DRAFT_650026</name>
</gene>
<evidence type="ECO:0000256" key="1">
    <source>
        <dbReference type="SAM" id="MobiDB-lite"/>
    </source>
</evidence>
<feature type="compositionally biased region" description="Acidic residues" evidence="1">
    <location>
        <begin position="96"/>
        <end position="111"/>
    </location>
</feature>
<proteinExistence type="predicted"/>
<evidence type="ECO:0000313" key="2">
    <source>
        <dbReference type="EMBL" id="PMD15552.1"/>
    </source>
</evidence>
<feature type="compositionally biased region" description="Basic residues" evidence="1">
    <location>
        <begin position="420"/>
        <end position="433"/>
    </location>
</feature>
<dbReference type="PANTHER" id="PTHR38887">
    <property type="entry name" value="CHROMOSOME 21, WHOLE GENOME SHOTGUN SEQUENCE"/>
    <property type="match status" value="1"/>
</dbReference>
<name>A0A2J6PNE3_9HELO</name>
<dbReference type="EMBL" id="KZ613512">
    <property type="protein sequence ID" value="PMD15552.1"/>
    <property type="molecule type" value="Genomic_DNA"/>
</dbReference>
<dbReference type="InterPro" id="IPR053221">
    <property type="entry name" value="Burnettramic_acid_biosynth"/>
</dbReference>
<feature type="compositionally biased region" description="Basic and acidic residues" evidence="1">
    <location>
        <begin position="76"/>
        <end position="95"/>
    </location>
</feature>
<feature type="region of interest" description="Disordered" evidence="1">
    <location>
        <begin position="415"/>
        <end position="452"/>
    </location>
</feature>
<sequence>MGRLIKLLGSGIGLASEAISARKASNASRNTDNAGEGTSRSASAPAPQEEAPPQYVEVPDHTADELIAAGKAVPADAKDPHLYDHGHDEKSAHEHEEDDSLSEEGDEEQWELDEAVPYPSSHDDDAAPTEDINVLTDTFMRNHPPPAYTPQSGSRQIIQGKLPCPVIIPQRRPRDKKRGFVRAYAPVLAECGIDQETWLEFLKNFHESAKADKWLGVVNLAAAVGGMVPSPIAMGVSIAVQVSVGVAMEVQRRHRTNTFLDRMNNEFFKPRGLYCLIMTYKPEDTKVHSRVDITSTITSSMTPASSTTKQTLKNLRLSSGKTYGEIELPEAAPLIFPALDSLPDDEKEKQGKMKSSGKFIADYFDRRAQAEFAGETPHSKLAVGAEPQFHSRYADPNHPANSGSLIAMLTGGKLNPREGRQRRRGARRVRKAVRRGEEVTDKTGKRRGGKEGMVKRMLKKDVLYLMVVNLPSDEDIRLGREIVEGEEKEGESEL</sequence>
<feature type="compositionally biased region" description="Polar residues" evidence="1">
    <location>
        <begin position="23"/>
        <end position="40"/>
    </location>
</feature>
<dbReference type="PANTHER" id="PTHR38887:SF1">
    <property type="entry name" value="RAS MODIFICATION PROTEIN ERF4"/>
    <property type="match status" value="1"/>
</dbReference>
<feature type="compositionally biased region" description="Basic and acidic residues" evidence="1">
    <location>
        <begin position="434"/>
        <end position="452"/>
    </location>
</feature>
<keyword evidence="3" id="KW-1185">Reference proteome</keyword>
<feature type="region of interest" description="Disordered" evidence="1">
    <location>
        <begin position="20"/>
        <end position="111"/>
    </location>
</feature>
<evidence type="ECO:0000313" key="3">
    <source>
        <dbReference type="Proteomes" id="UP000235672"/>
    </source>
</evidence>
<organism evidence="2 3">
    <name type="scientific">Hyaloscypha hepaticicola</name>
    <dbReference type="NCBI Taxonomy" id="2082293"/>
    <lineage>
        <taxon>Eukaryota</taxon>
        <taxon>Fungi</taxon>
        <taxon>Dikarya</taxon>
        <taxon>Ascomycota</taxon>
        <taxon>Pezizomycotina</taxon>
        <taxon>Leotiomycetes</taxon>
        <taxon>Helotiales</taxon>
        <taxon>Hyaloscyphaceae</taxon>
        <taxon>Hyaloscypha</taxon>
    </lineage>
</organism>
<feature type="compositionally biased region" description="Low complexity" evidence="1">
    <location>
        <begin position="41"/>
        <end position="54"/>
    </location>
</feature>
<dbReference type="OrthoDB" id="3433125at2759"/>
<dbReference type="AlphaFoldDB" id="A0A2J6PNE3"/>
<reference evidence="2 3" key="1">
    <citation type="submission" date="2016-05" db="EMBL/GenBank/DDBJ databases">
        <title>A degradative enzymes factory behind the ericoid mycorrhizal symbiosis.</title>
        <authorList>
            <consortium name="DOE Joint Genome Institute"/>
            <person name="Martino E."/>
            <person name="Morin E."/>
            <person name="Grelet G."/>
            <person name="Kuo A."/>
            <person name="Kohler A."/>
            <person name="Daghino S."/>
            <person name="Barry K."/>
            <person name="Choi C."/>
            <person name="Cichocki N."/>
            <person name="Clum A."/>
            <person name="Copeland A."/>
            <person name="Hainaut M."/>
            <person name="Haridas S."/>
            <person name="Labutti K."/>
            <person name="Lindquist E."/>
            <person name="Lipzen A."/>
            <person name="Khouja H.-R."/>
            <person name="Murat C."/>
            <person name="Ohm R."/>
            <person name="Olson A."/>
            <person name="Spatafora J."/>
            <person name="Veneault-Fourrey C."/>
            <person name="Henrissat B."/>
            <person name="Grigoriev I."/>
            <person name="Martin F."/>
            <person name="Perotto S."/>
        </authorList>
    </citation>
    <scope>NUCLEOTIDE SEQUENCE [LARGE SCALE GENOMIC DNA]</scope>
    <source>
        <strain evidence="2 3">UAMH 7357</strain>
    </source>
</reference>